<organism evidence="1 2">
    <name type="scientific">Pseudo-nitzschia multistriata</name>
    <dbReference type="NCBI Taxonomy" id="183589"/>
    <lineage>
        <taxon>Eukaryota</taxon>
        <taxon>Sar</taxon>
        <taxon>Stramenopiles</taxon>
        <taxon>Ochrophyta</taxon>
        <taxon>Bacillariophyta</taxon>
        <taxon>Bacillariophyceae</taxon>
        <taxon>Bacillariophycidae</taxon>
        <taxon>Bacillariales</taxon>
        <taxon>Bacillariaceae</taxon>
        <taxon>Pseudo-nitzschia</taxon>
    </lineage>
</organism>
<dbReference type="EMBL" id="CAACVS010000295">
    <property type="protein sequence ID" value="VEU40659.1"/>
    <property type="molecule type" value="Genomic_DNA"/>
</dbReference>
<evidence type="ECO:0000313" key="1">
    <source>
        <dbReference type="EMBL" id="VEU40659.1"/>
    </source>
</evidence>
<sequence length="238" mass="25066">MGNAAGKAIDEAVLVEGTLNKDEGRFISKPFVSNEGGITKIKNKGKTWVTTDGESLLWTSKSSGVFKCHSVITDAGGSQVAIIVTEKKAMTSSTNWILKTEPSFDGQDPVSEEDLQKAGIAKKDEPSGILLYKFSKIEVNRKLTTGVCTYGIVKGQEDFLPLYVGERLSSMGFKALFKEVSSTNEDGILVAKAYMPGMSMSPHVEVAAGVDMLAIVSIGYALAGDDSSAGALAGAGVV</sequence>
<keyword evidence="2" id="KW-1185">Reference proteome</keyword>
<evidence type="ECO:0000313" key="2">
    <source>
        <dbReference type="Proteomes" id="UP000291116"/>
    </source>
</evidence>
<proteinExistence type="predicted"/>
<dbReference type="OrthoDB" id="47093at2759"/>
<name>A0A448ZF34_9STRA</name>
<reference evidence="1 2" key="1">
    <citation type="submission" date="2019-01" db="EMBL/GenBank/DDBJ databases">
        <authorList>
            <person name="Ferrante I. M."/>
        </authorList>
    </citation>
    <scope>NUCLEOTIDE SEQUENCE [LARGE SCALE GENOMIC DNA]</scope>
    <source>
        <strain evidence="1 2">B856</strain>
    </source>
</reference>
<dbReference type="Proteomes" id="UP000291116">
    <property type="component" value="Unassembled WGS sequence"/>
</dbReference>
<protein>
    <submittedName>
        <fullName evidence="1">Uncharacterized protein</fullName>
    </submittedName>
</protein>
<gene>
    <name evidence="1" type="ORF">PSNMU_V1.4_AUG-EV-PASAV3_0075520</name>
</gene>
<accession>A0A448ZF34</accession>
<dbReference type="AlphaFoldDB" id="A0A448ZF34"/>